<reference evidence="1 2" key="1">
    <citation type="submission" date="2023-07" db="EMBL/GenBank/DDBJ databases">
        <title>Genomic Encyclopedia of Type Strains, Phase IV (KMG-IV): sequencing the most valuable type-strain genomes for metagenomic binning, comparative biology and taxonomic classification.</title>
        <authorList>
            <person name="Goeker M."/>
        </authorList>
    </citation>
    <scope>NUCLEOTIDE SEQUENCE [LARGE SCALE GENOMIC DNA]</scope>
    <source>
        <strain evidence="1 2">DSM 19598</strain>
    </source>
</reference>
<gene>
    <name evidence="1" type="ORF">J2S25_003896</name>
</gene>
<protein>
    <recommendedName>
        <fullName evidence="3">Transcriptional regulator</fullName>
    </recommendedName>
</protein>
<proteinExistence type="predicted"/>
<dbReference type="Proteomes" id="UP001242313">
    <property type="component" value="Unassembled WGS sequence"/>
</dbReference>
<name>A0ABU0G0E7_9BACI</name>
<dbReference type="EMBL" id="JAUSUN010000043">
    <property type="protein sequence ID" value="MDQ0415669.1"/>
    <property type="molecule type" value="Genomic_DNA"/>
</dbReference>
<keyword evidence="2" id="KW-1185">Reference proteome</keyword>
<accession>A0ABU0G0E7</accession>
<dbReference type="RefSeq" id="WP_307192627.1">
    <property type="nucleotide sequence ID" value="NZ_JAUSUN010000043.1"/>
</dbReference>
<comment type="caution">
    <text evidence="1">The sequence shown here is derived from an EMBL/GenBank/DDBJ whole genome shotgun (WGS) entry which is preliminary data.</text>
</comment>
<organism evidence="1 2">
    <name type="scientific">Mesobacillus stamsii</name>
    <dbReference type="NCBI Taxonomy" id="225347"/>
    <lineage>
        <taxon>Bacteria</taxon>
        <taxon>Bacillati</taxon>
        <taxon>Bacillota</taxon>
        <taxon>Bacilli</taxon>
        <taxon>Bacillales</taxon>
        <taxon>Bacillaceae</taxon>
        <taxon>Mesobacillus</taxon>
    </lineage>
</organism>
<sequence>MRESLTYADFSKLYKEDPIEALNLINEGRRHSKKNLIRSIHRILEKKLNEGNTLKEFYELLSLETEASPWNLLNTSHSLKEKIDEAKGVYPFTDGRWHVYWPDDAYINIEGRLLNNIGISPYVFEKFFRVYNPASEFNHSQEVTIKYEKKNYEAKILYENEGDGFLQWNEEFVEMLQTLFSEYYSPDENSSNFYYEPKLRAMRRGEYKNINLHFYIDRIFIIVNKNSIQGLEVPISVVKLFFRAYENLKGNDKLQLNFKVEKKEFKGFITIQSGRYILEWDEKLLKLLKQNIEDEELELDLVWDNGPAFTWIVKLNKVSRKQREKNTLQQIEKTQDDAKYQTL</sequence>
<evidence type="ECO:0000313" key="1">
    <source>
        <dbReference type="EMBL" id="MDQ0415669.1"/>
    </source>
</evidence>
<evidence type="ECO:0008006" key="3">
    <source>
        <dbReference type="Google" id="ProtNLM"/>
    </source>
</evidence>
<evidence type="ECO:0000313" key="2">
    <source>
        <dbReference type="Proteomes" id="UP001242313"/>
    </source>
</evidence>